<evidence type="ECO:0000259" key="9">
    <source>
        <dbReference type="Pfam" id="PF25183"/>
    </source>
</evidence>
<dbReference type="GO" id="GO:0030246">
    <property type="term" value="F:carbohydrate binding"/>
    <property type="evidence" value="ECO:0007669"/>
    <property type="project" value="InterPro"/>
</dbReference>
<dbReference type="Pfam" id="PF25183">
    <property type="entry name" value="OMP_b-brl_4"/>
    <property type="match status" value="2"/>
</dbReference>
<keyword evidence="5 7" id="KW-0472">Membrane</keyword>
<keyword evidence="3 7" id="KW-1134">Transmembrane beta strand</keyword>
<dbReference type="Gene3D" id="2.170.130.10">
    <property type="entry name" value="TonB-dependent receptor, plug domain"/>
    <property type="match status" value="1"/>
</dbReference>
<feature type="domain" description="TonB-dependent transporter Oar-like beta-barrel" evidence="9">
    <location>
        <begin position="596"/>
        <end position="998"/>
    </location>
</feature>
<comment type="caution">
    <text evidence="10">The sequence shown here is derived from an EMBL/GenBank/DDBJ whole genome shotgun (WGS) entry which is preliminary data.</text>
</comment>
<proteinExistence type="inferred from homology"/>
<comment type="subcellular location">
    <subcellularLocation>
        <location evidence="1 7">Cell outer membrane</location>
        <topology evidence="1 7">Multi-pass membrane protein</topology>
    </subcellularLocation>
</comment>
<dbReference type="InterPro" id="IPR039426">
    <property type="entry name" value="TonB-dep_rcpt-like"/>
</dbReference>
<dbReference type="InterPro" id="IPR036942">
    <property type="entry name" value="Beta-barrel_TonB_sf"/>
</dbReference>
<feature type="domain" description="TonB-dependent transporter Oar-like beta-barrel" evidence="9">
    <location>
        <begin position="349"/>
        <end position="591"/>
    </location>
</feature>
<evidence type="ECO:0000256" key="8">
    <source>
        <dbReference type="SAM" id="SignalP"/>
    </source>
</evidence>
<dbReference type="InterPro" id="IPR057601">
    <property type="entry name" value="Oar-like_b-barrel"/>
</dbReference>
<evidence type="ECO:0000313" key="10">
    <source>
        <dbReference type="EMBL" id="MBA8680251.1"/>
    </source>
</evidence>
<dbReference type="PANTHER" id="PTHR30069:SF46">
    <property type="entry name" value="OAR PROTEIN"/>
    <property type="match status" value="1"/>
</dbReference>
<accession>A0A7W3FJ90</accession>
<gene>
    <name evidence="10" type="ORF">H4O11_00300</name>
</gene>
<dbReference type="PANTHER" id="PTHR30069">
    <property type="entry name" value="TONB-DEPENDENT OUTER MEMBRANE RECEPTOR"/>
    <property type="match status" value="1"/>
</dbReference>
<dbReference type="AlphaFoldDB" id="A0A7W3FJ90"/>
<dbReference type="InterPro" id="IPR037066">
    <property type="entry name" value="Plug_dom_sf"/>
</dbReference>
<reference evidence="10 11" key="1">
    <citation type="submission" date="2020-08" db="EMBL/GenBank/DDBJ databases">
        <title>Stenotrophomonas tumulicola JCM 30961.</title>
        <authorList>
            <person name="Deng Y."/>
        </authorList>
    </citation>
    <scope>NUCLEOTIDE SEQUENCE [LARGE SCALE GENOMIC DNA]</scope>
    <source>
        <strain evidence="10 11">JCM 30961</strain>
    </source>
</reference>
<keyword evidence="4 7" id="KW-0812">Transmembrane</keyword>
<dbReference type="Pfam" id="PF13620">
    <property type="entry name" value="CarboxypepD_reg"/>
    <property type="match status" value="1"/>
</dbReference>
<dbReference type="Gene3D" id="2.40.170.20">
    <property type="entry name" value="TonB-dependent receptor, beta-barrel domain"/>
    <property type="match status" value="1"/>
</dbReference>
<feature type="signal peptide" evidence="8">
    <location>
        <begin position="1"/>
        <end position="29"/>
    </location>
</feature>
<evidence type="ECO:0000256" key="2">
    <source>
        <dbReference type="ARBA" id="ARBA00022448"/>
    </source>
</evidence>
<dbReference type="GO" id="GO:0015344">
    <property type="term" value="F:siderophore uptake transmembrane transporter activity"/>
    <property type="evidence" value="ECO:0007669"/>
    <property type="project" value="TreeGrafter"/>
</dbReference>
<feature type="chain" id="PRO_5030589497" evidence="8">
    <location>
        <begin position="30"/>
        <end position="1018"/>
    </location>
</feature>
<protein>
    <submittedName>
        <fullName evidence="10">TonB-dependent receptor</fullName>
    </submittedName>
</protein>
<keyword evidence="6 7" id="KW-0998">Cell outer membrane</keyword>
<dbReference type="PROSITE" id="PS52016">
    <property type="entry name" value="TONB_DEPENDENT_REC_3"/>
    <property type="match status" value="1"/>
</dbReference>
<evidence type="ECO:0000256" key="1">
    <source>
        <dbReference type="ARBA" id="ARBA00004571"/>
    </source>
</evidence>
<evidence type="ECO:0000256" key="3">
    <source>
        <dbReference type="ARBA" id="ARBA00022452"/>
    </source>
</evidence>
<keyword evidence="10" id="KW-0675">Receptor</keyword>
<name>A0A7W3FJ90_9GAMM</name>
<sequence length="1018" mass="111960">MTSRHKRLRRAVLPYALIGALSVMAPAFAQSNATGTIFGLTGDPDTAVVVENTQTGLVRTLRPDAEGRYRATALPVGRYRVSLQRDGATVASRDEVNVLLGGGSEVSFSASGAQTLERVTVTATSVPPIDVSQVDSRQVFTAEQIEKLSVGRDIAALALLTPGAVGGDSRYQGARGFSDVASFGGSSASENAYYINGYAVTNPYTALGATTLPFGGISQYQAITGGYSAEFGRATGGVVNIITQRGTNEWKFGGQVVWNPDTGRAKREIIYYPEGTSSPNAGRIYQDREKHYENESTTYAAYVGGPIVKDRLFFYAAGEITRQDIQGLSVGTSGWSSGTNGLQTYDYKIPRWLAKIDWQINDYNLLELTAISDVTKDKERYTRYNFTTGERDPSTVSGYDYEDGGELYIGKYTGYLTDSLTLTALYGRQKQDHLVTPFGLNPDSSAVYVTDGRNIADEQKFRNSQQAFSSVAWNDQYDKTDGYRIDLEWRLGDHDIRFGLDSQDLEVRRGSASTGPGYYWSYSGGAGAVPGSPLGGGAVIPASGQYVTRVSARTGGTFRVEQSAQYIEDRWQATDNLLVSLGLRNEQFTNYDSNGAAYIKQRHQLAPRLGASWDVFGDASLKVFANAGRYHLALPNRTAYRQAAPSLNTSEYFAFTGIDPATGVPLGLTPLGNGPFSPNNEYGQAKDPSSIAAKNIKAHYQDEYVLGFEKQLSDRFSGGARFIYRDLKSAIEDFCDFRAGVAWAEANGVDPFVSGGIQDSFYSCRLFNPGESNTFVITDDNGTVTNVPLTAGQLGFPKLKRRYLGVDLFLEHKFDGQFYGKVDYTWSHNYGNAEGQLNSDLGQSDVSATQTFDFPELTLGSSGNLPNDRRHYLKAFGYYQINPQWQVSATFTAASGRPKNKTGLLPESVATDDPYFYDYIYYNGPYYFFVDGEPSPRGSHGNLPWTTKIDLGLTWRPTFADGKLQIRGDVFNVLDRQTVQNQLDYYESPSIGTVYSQANRVVSYQAPRSYRFQVRYDF</sequence>
<dbReference type="Proteomes" id="UP000547058">
    <property type="component" value="Unassembled WGS sequence"/>
</dbReference>
<dbReference type="SUPFAM" id="SSF56935">
    <property type="entry name" value="Porins"/>
    <property type="match status" value="1"/>
</dbReference>
<dbReference type="RefSeq" id="WP_182337433.1">
    <property type="nucleotide sequence ID" value="NZ_JACGXS010000001.1"/>
</dbReference>
<keyword evidence="11" id="KW-1185">Reference proteome</keyword>
<evidence type="ECO:0000256" key="6">
    <source>
        <dbReference type="ARBA" id="ARBA00023237"/>
    </source>
</evidence>
<dbReference type="Gene3D" id="2.60.40.1120">
    <property type="entry name" value="Carboxypeptidase-like, regulatory domain"/>
    <property type="match status" value="1"/>
</dbReference>
<comment type="similarity">
    <text evidence="7">Belongs to the TonB-dependent receptor family.</text>
</comment>
<dbReference type="GO" id="GO:0009279">
    <property type="term" value="C:cell outer membrane"/>
    <property type="evidence" value="ECO:0007669"/>
    <property type="project" value="UniProtKB-SubCell"/>
</dbReference>
<organism evidence="10 11">
    <name type="scientific">Stenotrophomonas tumulicola</name>
    <dbReference type="NCBI Taxonomy" id="1685415"/>
    <lineage>
        <taxon>Bacteria</taxon>
        <taxon>Pseudomonadati</taxon>
        <taxon>Pseudomonadota</taxon>
        <taxon>Gammaproteobacteria</taxon>
        <taxon>Lysobacterales</taxon>
        <taxon>Lysobacteraceae</taxon>
        <taxon>Stenotrophomonas</taxon>
    </lineage>
</organism>
<evidence type="ECO:0000256" key="5">
    <source>
        <dbReference type="ARBA" id="ARBA00023136"/>
    </source>
</evidence>
<keyword evidence="2 7" id="KW-0813">Transport</keyword>
<keyword evidence="8" id="KW-0732">Signal</keyword>
<dbReference type="EMBL" id="JACGXS010000001">
    <property type="protein sequence ID" value="MBA8680251.1"/>
    <property type="molecule type" value="Genomic_DNA"/>
</dbReference>
<evidence type="ECO:0000256" key="7">
    <source>
        <dbReference type="PROSITE-ProRule" id="PRU01360"/>
    </source>
</evidence>
<evidence type="ECO:0000313" key="11">
    <source>
        <dbReference type="Proteomes" id="UP000547058"/>
    </source>
</evidence>
<dbReference type="SUPFAM" id="SSF49452">
    <property type="entry name" value="Starch-binding domain-like"/>
    <property type="match status" value="1"/>
</dbReference>
<dbReference type="GO" id="GO:0044718">
    <property type="term" value="P:siderophore transmembrane transport"/>
    <property type="evidence" value="ECO:0007669"/>
    <property type="project" value="TreeGrafter"/>
</dbReference>
<dbReference type="InterPro" id="IPR013784">
    <property type="entry name" value="Carb-bd-like_fold"/>
</dbReference>
<evidence type="ECO:0000256" key="4">
    <source>
        <dbReference type="ARBA" id="ARBA00022692"/>
    </source>
</evidence>